<protein>
    <recommendedName>
        <fullName evidence="2">6-bladed beta-propeller</fullName>
    </recommendedName>
</protein>
<dbReference type="EMBL" id="VSSQ01002313">
    <property type="protein sequence ID" value="MPM14639.1"/>
    <property type="molecule type" value="Genomic_DNA"/>
</dbReference>
<evidence type="ECO:0000313" key="1">
    <source>
        <dbReference type="EMBL" id="MPM14639.1"/>
    </source>
</evidence>
<dbReference type="PROSITE" id="PS51257">
    <property type="entry name" value="PROKAR_LIPOPROTEIN"/>
    <property type="match status" value="1"/>
</dbReference>
<organism evidence="1">
    <name type="scientific">bioreactor metagenome</name>
    <dbReference type="NCBI Taxonomy" id="1076179"/>
    <lineage>
        <taxon>unclassified sequences</taxon>
        <taxon>metagenomes</taxon>
        <taxon>ecological metagenomes</taxon>
    </lineage>
</organism>
<reference evidence="1" key="1">
    <citation type="submission" date="2019-08" db="EMBL/GenBank/DDBJ databases">
        <authorList>
            <person name="Kucharzyk K."/>
            <person name="Murdoch R.W."/>
            <person name="Higgins S."/>
            <person name="Loffler F."/>
        </authorList>
    </citation>
    <scope>NUCLEOTIDE SEQUENCE</scope>
</reference>
<sequence>MIYIKAILSSVLFLLICSCNDIAKNGDTNERLISVNLEKINNPDFKEIFSSIEICPLESNSSSLIGNFFNTKKALYIPNKYYVVIDGNYVIHIFNMKGEFISNSSKCIGQGPQEYSILQDVVYNYHNNTLDILDPFGNISIYDINFNFISKDKIKAQTKDRFRKLFALNKSQYILFDNAEKGVFTIYDLNNNKTIKKISYAGLIAESTAITSPFNFSKDISYFTPPEVSNYLFIYKEKEMELIPSYYIEGGNKSIDKIDLNKFNSVEEKSEFILRDSPKYSPIDRLYNEKYIISTYIKQQELFINIYNLETNNNKTFKKDKNVSPNLPSFFSIEGKTVYAIIYPTDIGQFIDNDLITNKNILQTIKEDDNPCIIKYKIKL</sequence>
<gene>
    <name evidence="1" type="ORF">SDC9_61003</name>
</gene>
<comment type="caution">
    <text evidence="1">The sequence shown here is derived from an EMBL/GenBank/DDBJ whole genome shotgun (WGS) entry which is preliminary data.</text>
</comment>
<evidence type="ECO:0008006" key="2">
    <source>
        <dbReference type="Google" id="ProtNLM"/>
    </source>
</evidence>
<name>A0A644XEX5_9ZZZZ</name>
<proteinExistence type="predicted"/>
<dbReference type="AlphaFoldDB" id="A0A644XEX5"/>
<accession>A0A644XEX5</accession>